<sequence length="44" mass="4997">MLASSDPAGEPELRRLSTRRVWLRTNSVRSRRVTNSGVAKKIDE</sequence>
<evidence type="ECO:0000313" key="1">
    <source>
        <dbReference type="EMBL" id="COX48993.1"/>
    </source>
</evidence>
<reference evidence="1 2" key="1">
    <citation type="submission" date="2015-03" db="EMBL/GenBank/DDBJ databases">
        <authorList>
            <consortium name="Pathogen Informatics"/>
        </authorList>
    </citation>
    <scope>NUCLEOTIDE SEQUENCE [LARGE SCALE GENOMIC DNA]</scope>
    <source>
        <strain evidence="1 2">M09401471</strain>
    </source>
</reference>
<name>A0A655JR89_MYCTX</name>
<dbReference type="EMBL" id="CSAJ01001025">
    <property type="protein sequence ID" value="COX48993.1"/>
    <property type="molecule type" value="Genomic_DNA"/>
</dbReference>
<organism evidence="1 2">
    <name type="scientific">Mycobacterium tuberculosis</name>
    <dbReference type="NCBI Taxonomy" id="1773"/>
    <lineage>
        <taxon>Bacteria</taxon>
        <taxon>Bacillati</taxon>
        <taxon>Actinomycetota</taxon>
        <taxon>Actinomycetes</taxon>
        <taxon>Mycobacteriales</taxon>
        <taxon>Mycobacteriaceae</taxon>
        <taxon>Mycobacterium</taxon>
        <taxon>Mycobacterium tuberculosis complex</taxon>
    </lineage>
</organism>
<accession>A0A655JR89</accession>
<gene>
    <name evidence="1" type="ORF">ERS007720_04586</name>
</gene>
<dbReference type="AlphaFoldDB" id="A0A655JR89"/>
<dbReference type="Proteomes" id="UP000044938">
    <property type="component" value="Unassembled WGS sequence"/>
</dbReference>
<protein>
    <submittedName>
        <fullName evidence="1">Uncharacterized protein</fullName>
    </submittedName>
</protein>
<proteinExistence type="predicted"/>
<evidence type="ECO:0000313" key="2">
    <source>
        <dbReference type="Proteomes" id="UP000044938"/>
    </source>
</evidence>